<evidence type="ECO:0000313" key="1">
    <source>
        <dbReference type="EMBL" id="NYJ01409.1"/>
    </source>
</evidence>
<comment type="caution">
    <text evidence="1">The sequence shown here is derived from an EMBL/GenBank/DDBJ whole genome shotgun (WGS) entry which is preliminary data.</text>
</comment>
<organism evidence="1 2">
    <name type="scientific">Nocardioides thalensis</name>
    <dbReference type="NCBI Taxonomy" id="1914755"/>
    <lineage>
        <taxon>Bacteria</taxon>
        <taxon>Bacillati</taxon>
        <taxon>Actinomycetota</taxon>
        <taxon>Actinomycetes</taxon>
        <taxon>Propionibacteriales</taxon>
        <taxon>Nocardioidaceae</taxon>
        <taxon>Nocardioides</taxon>
    </lineage>
</organism>
<accession>A0A853C221</accession>
<sequence>MWETTTTTRAHLSHDLPCQHCGHEVHTFLACSDTCDCPPVVLPGMRAA</sequence>
<keyword evidence="2" id="KW-1185">Reference proteome</keyword>
<proteinExistence type="predicted"/>
<name>A0A853C221_9ACTN</name>
<reference evidence="1 2" key="1">
    <citation type="submission" date="2020-07" db="EMBL/GenBank/DDBJ databases">
        <title>Sequencing the genomes of 1000 actinobacteria strains.</title>
        <authorList>
            <person name="Klenk H.-P."/>
        </authorList>
    </citation>
    <scope>NUCLEOTIDE SEQUENCE [LARGE SCALE GENOMIC DNA]</scope>
    <source>
        <strain evidence="1 2">DSM 103833</strain>
    </source>
</reference>
<evidence type="ECO:0000313" key="2">
    <source>
        <dbReference type="Proteomes" id="UP000530424"/>
    </source>
</evidence>
<dbReference type="AlphaFoldDB" id="A0A853C221"/>
<dbReference type="EMBL" id="JACCFP010000001">
    <property type="protein sequence ID" value="NYJ01409.1"/>
    <property type="molecule type" value="Genomic_DNA"/>
</dbReference>
<dbReference type="Proteomes" id="UP000530424">
    <property type="component" value="Unassembled WGS sequence"/>
</dbReference>
<protein>
    <submittedName>
        <fullName evidence="1">Uncharacterized protein</fullName>
    </submittedName>
</protein>
<gene>
    <name evidence="1" type="ORF">HNR19_002107</name>
</gene>
<dbReference type="RefSeq" id="WP_179667899.1">
    <property type="nucleotide sequence ID" value="NZ_JACCFP010000001.1"/>
</dbReference>